<dbReference type="AlphaFoldDB" id="A0A0B1TCK0"/>
<gene>
    <name evidence="1" type="ORF">OESDEN_04780</name>
</gene>
<reference evidence="1 2" key="1">
    <citation type="submission" date="2014-03" db="EMBL/GenBank/DDBJ databases">
        <title>Draft genome of the hookworm Oesophagostomum dentatum.</title>
        <authorList>
            <person name="Mitreva M."/>
        </authorList>
    </citation>
    <scope>NUCLEOTIDE SEQUENCE [LARGE SCALE GENOMIC DNA]</scope>
    <source>
        <strain evidence="1 2">OD-Hann</strain>
    </source>
</reference>
<evidence type="ECO:0000313" key="1">
    <source>
        <dbReference type="EMBL" id="KHJ95273.1"/>
    </source>
</evidence>
<dbReference type="OrthoDB" id="5905412at2759"/>
<protein>
    <submittedName>
        <fullName evidence="1">Uncharacterized protein</fullName>
    </submittedName>
</protein>
<dbReference type="EMBL" id="KN550019">
    <property type="protein sequence ID" value="KHJ95273.1"/>
    <property type="molecule type" value="Genomic_DNA"/>
</dbReference>
<dbReference type="Proteomes" id="UP000053660">
    <property type="component" value="Unassembled WGS sequence"/>
</dbReference>
<sequence length="126" mass="14528">MFPSLCNGAPLDRREMLYVMRILLDMNVHPLHLTHLDGVEVLSKEVVAARNLYISLSERPFAKMVDRFRRKTLEEIKREMVKTTRTVTEEYNEAANGSVEKSVCGNNTLKFFAREQKSRVPCLVAK</sequence>
<keyword evidence="2" id="KW-1185">Reference proteome</keyword>
<accession>A0A0B1TCK0</accession>
<evidence type="ECO:0000313" key="2">
    <source>
        <dbReference type="Proteomes" id="UP000053660"/>
    </source>
</evidence>
<organism evidence="1 2">
    <name type="scientific">Oesophagostomum dentatum</name>
    <name type="common">Nodular worm</name>
    <dbReference type="NCBI Taxonomy" id="61180"/>
    <lineage>
        <taxon>Eukaryota</taxon>
        <taxon>Metazoa</taxon>
        <taxon>Ecdysozoa</taxon>
        <taxon>Nematoda</taxon>
        <taxon>Chromadorea</taxon>
        <taxon>Rhabditida</taxon>
        <taxon>Rhabditina</taxon>
        <taxon>Rhabditomorpha</taxon>
        <taxon>Strongyloidea</taxon>
        <taxon>Strongylidae</taxon>
        <taxon>Oesophagostomum</taxon>
    </lineage>
</organism>
<proteinExistence type="predicted"/>
<name>A0A0B1TCK0_OESDE</name>